<keyword evidence="2" id="KW-1185">Reference proteome</keyword>
<evidence type="ECO:0000313" key="2">
    <source>
        <dbReference type="Proteomes" id="UP000284416"/>
    </source>
</evidence>
<dbReference type="EMBL" id="QWEG01000004">
    <property type="protein sequence ID" value="RHW41631.1"/>
    <property type="molecule type" value="Genomic_DNA"/>
</dbReference>
<dbReference type="AlphaFoldDB" id="A0A417YWJ9"/>
<proteinExistence type="predicted"/>
<name>A0A417YWJ9_9BACI</name>
<sequence>MNKFSPSFFIGKINIGTVDGASCVNLGNNLPSGFTSFKKHSQGFGTVSGDHADIHDLFASLEERETNDLFKYEIDEDQELEAVHQYVEGVIKNQEVDIKEVRDDELDE</sequence>
<protein>
    <submittedName>
        <fullName evidence="1">Uncharacterized protein</fullName>
    </submittedName>
</protein>
<gene>
    <name evidence="1" type="ORF">D1B31_07900</name>
</gene>
<dbReference type="RefSeq" id="WP_118920213.1">
    <property type="nucleotide sequence ID" value="NZ_QWEG01000004.1"/>
</dbReference>
<evidence type="ECO:0000313" key="1">
    <source>
        <dbReference type="EMBL" id="RHW41631.1"/>
    </source>
</evidence>
<accession>A0A417YWJ9</accession>
<dbReference type="OrthoDB" id="2376915at2"/>
<organism evidence="1 2">
    <name type="scientific">Neobacillus notoginsengisoli</name>
    <dbReference type="NCBI Taxonomy" id="1578198"/>
    <lineage>
        <taxon>Bacteria</taxon>
        <taxon>Bacillati</taxon>
        <taxon>Bacillota</taxon>
        <taxon>Bacilli</taxon>
        <taxon>Bacillales</taxon>
        <taxon>Bacillaceae</taxon>
        <taxon>Neobacillus</taxon>
    </lineage>
</organism>
<comment type="caution">
    <text evidence="1">The sequence shown here is derived from an EMBL/GenBank/DDBJ whole genome shotgun (WGS) entry which is preliminary data.</text>
</comment>
<reference evidence="1 2" key="1">
    <citation type="journal article" date="2017" name="Int. J. Syst. Evol. Microbiol.">
        <title>Bacillus notoginsengisoli sp. nov., a novel bacterium isolated from the rhizosphere of Panax notoginseng.</title>
        <authorList>
            <person name="Zhang M.Y."/>
            <person name="Cheng J."/>
            <person name="Cai Y."/>
            <person name="Zhang T.Y."/>
            <person name="Wu Y.Y."/>
            <person name="Manikprabhu D."/>
            <person name="Li W.J."/>
            <person name="Zhang Y.X."/>
        </authorList>
    </citation>
    <scope>NUCLEOTIDE SEQUENCE [LARGE SCALE GENOMIC DNA]</scope>
    <source>
        <strain evidence="1 2">JCM 30743</strain>
    </source>
</reference>
<dbReference type="Proteomes" id="UP000284416">
    <property type="component" value="Unassembled WGS sequence"/>
</dbReference>